<comment type="caution">
    <text evidence="5">The sequence shown here is derived from an EMBL/GenBank/DDBJ whole genome shotgun (WGS) entry which is preliminary data.</text>
</comment>
<dbReference type="Pfam" id="PF17064">
    <property type="entry name" value="QVR"/>
    <property type="match status" value="1"/>
</dbReference>
<dbReference type="STRING" id="299467.A0A443SIX7"/>
<protein>
    <submittedName>
        <fullName evidence="5">Uncharacterized protein</fullName>
    </submittedName>
</protein>
<name>A0A443SIX7_9ACAR</name>
<keyword evidence="6" id="KW-1185">Reference proteome</keyword>
<feature type="transmembrane region" description="Helical" evidence="3">
    <location>
        <begin position="230"/>
        <end position="249"/>
    </location>
</feature>
<evidence type="ECO:0000313" key="5">
    <source>
        <dbReference type="EMBL" id="RWS27477.1"/>
    </source>
</evidence>
<evidence type="ECO:0000256" key="4">
    <source>
        <dbReference type="SAM" id="SignalP"/>
    </source>
</evidence>
<dbReference type="SUPFAM" id="SSF57302">
    <property type="entry name" value="Snake toxin-like"/>
    <property type="match status" value="1"/>
</dbReference>
<dbReference type="PANTHER" id="PTHR33562:SF2">
    <property type="entry name" value="PROTEIN QUIVER"/>
    <property type="match status" value="1"/>
</dbReference>
<dbReference type="InterPro" id="IPR045860">
    <property type="entry name" value="Snake_toxin-like_sf"/>
</dbReference>
<proteinExistence type="predicted"/>
<evidence type="ECO:0000256" key="1">
    <source>
        <dbReference type="ARBA" id="ARBA00022729"/>
    </source>
</evidence>
<keyword evidence="3" id="KW-0812">Transmembrane</keyword>
<dbReference type="OrthoDB" id="6083863at2759"/>
<organism evidence="5 6">
    <name type="scientific">Leptotrombidium deliense</name>
    <dbReference type="NCBI Taxonomy" id="299467"/>
    <lineage>
        <taxon>Eukaryota</taxon>
        <taxon>Metazoa</taxon>
        <taxon>Ecdysozoa</taxon>
        <taxon>Arthropoda</taxon>
        <taxon>Chelicerata</taxon>
        <taxon>Arachnida</taxon>
        <taxon>Acari</taxon>
        <taxon>Acariformes</taxon>
        <taxon>Trombidiformes</taxon>
        <taxon>Prostigmata</taxon>
        <taxon>Anystina</taxon>
        <taxon>Parasitengona</taxon>
        <taxon>Trombiculoidea</taxon>
        <taxon>Trombiculidae</taxon>
        <taxon>Leptotrombidium</taxon>
    </lineage>
</organism>
<keyword evidence="1 4" id="KW-0732">Signal</keyword>
<accession>A0A443SIX7</accession>
<keyword evidence="3" id="KW-1133">Transmembrane helix</keyword>
<evidence type="ECO:0000256" key="2">
    <source>
        <dbReference type="ARBA" id="ARBA00023180"/>
    </source>
</evidence>
<feature type="chain" id="PRO_5021420973" evidence="4">
    <location>
        <begin position="23"/>
        <end position="251"/>
    </location>
</feature>
<dbReference type="GO" id="GO:0032222">
    <property type="term" value="P:regulation of synaptic transmission, cholinergic"/>
    <property type="evidence" value="ECO:0007669"/>
    <property type="project" value="InterPro"/>
</dbReference>
<dbReference type="AlphaFoldDB" id="A0A443SIX7"/>
<reference evidence="5 6" key="1">
    <citation type="journal article" date="2018" name="Gigascience">
        <title>Genomes of trombidid mites reveal novel predicted allergens and laterally-transferred genes associated with secondary metabolism.</title>
        <authorList>
            <person name="Dong X."/>
            <person name="Chaisiri K."/>
            <person name="Xia D."/>
            <person name="Armstrong S.D."/>
            <person name="Fang Y."/>
            <person name="Donnelly M.J."/>
            <person name="Kadowaki T."/>
            <person name="McGarry J.W."/>
            <person name="Darby A.C."/>
            <person name="Makepeace B.L."/>
        </authorList>
    </citation>
    <scope>NUCLEOTIDE SEQUENCE [LARGE SCALE GENOMIC DNA]</scope>
    <source>
        <strain evidence="5">UoL-UT</strain>
    </source>
</reference>
<dbReference type="InterPro" id="IPR050975">
    <property type="entry name" value="Sleep_regulator"/>
</dbReference>
<dbReference type="GO" id="GO:0030431">
    <property type="term" value="P:sleep"/>
    <property type="evidence" value="ECO:0007669"/>
    <property type="project" value="InterPro"/>
</dbReference>
<evidence type="ECO:0000256" key="3">
    <source>
        <dbReference type="SAM" id="Phobius"/>
    </source>
</evidence>
<dbReference type="PANTHER" id="PTHR33562">
    <property type="entry name" value="ATILLA, ISOFORM B-RELATED-RELATED"/>
    <property type="match status" value="1"/>
</dbReference>
<dbReference type="EMBL" id="NCKV01001986">
    <property type="protein sequence ID" value="RWS27477.1"/>
    <property type="molecule type" value="Genomic_DNA"/>
</dbReference>
<sequence length="251" mass="27574">MRNVNPWISVLGFLGLITAVSAIHCWDCNSFINAGCGDPFRNSSFAIKDCNHRDVHKLSVYGEAKFCRKIVQKVDKHLRVVRDCGWLDEDISIKSHLGPGECVKRSGTFSVLVQYCTCNTDKCNPGAYLLPKAYLLVAATLIFTASAAGPVNLVINPGVVIHFLNIMKLTKVKCFSVNDNDRIFRGCGWIEEDADVTSKLGPGECIKRSGTFSISICKNEDGCNGITKDVPSYFTVFTSLIVAVVFISLHN</sequence>
<keyword evidence="3" id="KW-0472">Membrane</keyword>
<keyword evidence="2" id="KW-0325">Glycoprotein</keyword>
<dbReference type="Proteomes" id="UP000288716">
    <property type="component" value="Unassembled WGS sequence"/>
</dbReference>
<feature type="signal peptide" evidence="4">
    <location>
        <begin position="1"/>
        <end position="22"/>
    </location>
</feature>
<evidence type="ECO:0000313" key="6">
    <source>
        <dbReference type="Proteomes" id="UP000288716"/>
    </source>
</evidence>
<dbReference type="VEuPathDB" id="VectorBase:LDEU004563"/>
<gene>
    <name evidence="5" type="ORF">B4U80_08080</name>
</gene>
<dbReference type="InterPro" id="IPR031424">
    <property type="entry name" value="QVR-like"/>
</dbReference>